<protein>
    <submittedName>
        <fullName evidence="2">TIGR03067 domain-containing protein</fullName>
    </submittedName>
</protein>
<sequence>MSSKPTSVNSAQMPQEKPDADSPMAFPAPHPRTSDAIKGNSDQDLERLQGTWRSIAMVFDGRRIPPAALEHRRIIVIDDKFAVVDKDRTLRRGTLQINATTTPRQIDTLPADGPNTGKINQGIYELANDILRICWAPPGEPRPTNFSSEPGSKQWTVTDQKETSDMMAELSRVIAVTCESPGCPGVHQSRVHHRDFPELYGEGETPYDAALILLKHLLTESGMIADGWHHEILDQVIAEVRSFVDRVS</sequence>
<dbReference type="RefSeq" id="WP_406695641.1">
    <property type="nucleotide sequence ID" value="NZ_CP155447.1"/>
</dbReference>
<reference evidence="2" key="1">
    <citation type="submission" date="2024-05" db="EMBL/GenBank/DDBJ databases">
        <title>Planctomycetes of the genus Singulisphaera possess chitinolytic capabilities.</title>
        <authorList>
            <person name="Ivanova A."/>
        </authorList>
    </citation>
    <scope>NUCLEOTIDE SEQUENCE</scope>
    <source>
        <strain evidence="2">Ch08T</strain>
    </source>
</reference>
<name>A0AAU7CCT1_9BACT</name>
<dbReference type="NCBIfam" id="TIGR03067">
    <property type="entry name" value="Planc_TIGR03067"/>
    <property type="match status" value="1"/>
</dbReference>
<dbReference type="InterPro" id="IPR017504">
    <property type="entry name" value="CHP03067_Planctomycetes"/>
</dbReference>
<dbReference type="EMBL" id="CP155447">
    <property type="protein sequence ID" value="XBH02900.1"/>
    <property type="molecule type" value="Genomic_DNA"/>
</dbReference>
<proteinExistence type="predicted"/>
<evidence type="ECO:0000256" key="1">
    <source>
        <dbReference type="SAM" id="MobiDB-lite"/>
    </source>
</evidence>
<evidence type="ECO:0000313" key="2">
    <source>
        <dbReference type="EMBL" id="XBH02900.1"/>
    </source>
</evidence>
<feature type="compositionally biased region" description="Polar residues" evidence="1">
    <location>
        <begin position="1"/>
        <end position="13"/>
    </location>
</feature>
<accession>A0AAU7CCT1</accession>
<gene>
    <name evidence="2" type="ORF">V5E97_32005</name>
</gene>
<feature type="region of interest" description="Disordered" evidence="1">
    <location>
        <begin position="1"/>
        <end position="42"/>
    </location>
</feature>
<organism evidence="2">
    <name type="scientific">Singulisphaera sp. Ch08</name>
    <dbReference type="NCBI Taxonomy" id="3120278"/>
    <lineage>
        <taxon>Bacteria</taxon>
        <taxon>Pseudomonadati</taxon>
        <taxon>Planctomycetota</taxon>
        <taxon>Planctomycetia</taxon>
        <taxon>Isosphaerales</taxon>
        <taxon>Isosphaeraceae</taxon>
        <taxon>Singulisphaera</taxon>
    </lineage>
</organism>
<dbReference type="AlphaFoldDB" id="A0AAU7CCT1"/>